<keyword evidence="1 2" id="KW-0812">Transmembrane</keyword>
<reference evidence="2" key="1">
    <citation type="journal article" date="2019" name="Front Vet Sci">
        <title>Longitudinal and Cross-Sectional Sampling of Serpentovirus (Nidovirus) Infection in Captive Snakes Reveals High Prevalence, Persistent Infection, and Increased Mortality in Pythons and Divergent Serpentovirus Infection in Boas and Colubrids.</title>
        <authorList>
            <person name="Hoon-Hanks L.L."/>
            <person name="Ossiboff R.J."/>
            <person name="Bartolini P."/>
            <person name="Fogelson S.B."/>
            <person name="Perry S.M."/>
            <person name="Stohr A.C."/>
            <person name="Cross S.T."/>
            <person name="Wellehan J.F.X."/>
            <person name="Jacobson E.R."/>
            <person name="Dubovi E.J."/>
            <person name="Stenglein M.D."/>
        </authorList>
    </citation>
    <scope>NUCLEOTIDE SEQUENCE</scope>
    <source>
        <strain evidence="2">L1</strain>
    </source>
</reference>
<protein>
    <submittedName>
        <fullName evidence="2">Putative transmembrane protein</fullName>
    </submittedName>
</protein>
<organism evidence="2">
    <name type="scientific">Serpentovirinae sp</name>
    <dbReference type="NCBI Taxonomy" id="2661817"/>
    <lineage>
        <taxon>Viruses</taxon>
        <taxon>Riboviria</taxon>
        <taxon>Orthornavirae</taxon>
        <taxon>Pisuviricota</taxon>
        <taxon>Pisoniviricetes</taxon>
        <taxon>Nidovirales</taxon>
        <taxon>Tornidovirineae</taxon>
        <taxon>Tobaniviridae</taxon>
        <taxon>Serpentovirinae</taxon>
    </lineage>
</organism>
<keyword evidence="1" id="KW-0472">Membrane</keyword>
<reference evidence="2" key="2">
    <citation type="submission" date="2019-07" db="EMBL/GenBank/DDBJ databases">
        <authorList>
            <person name="Hoon-Hanks L."/>
            <person name="Stenglein M.D."/>
        </authorList>
    </citation>
    <scope>NUCLEOTIDE SEQUENCE</scope>
    <source>
        <strain evidence="2">L1</strain>
    </source>
</reference>
<name>A0A5P9K504_9NIDO</name>
<proteinExistence type="predicted"/>
<sequence>MKHLVFFFYFLLVGLFNFINCNSTTESFTSQVSQTSTVAVTSSVTIQQPVVNSVSQLYLTHCYCSNYCYFNGTGQSVVDGVLVNGSVEFWSYLVTLVQSNVTCIVKNESCGIKSYPTTSSCLKAFGVYHPTPGCSVQVRLRSVEVFVCETSDIITIGVGRKASPSRDIVFDVSSSTSGMFLAALVLLSCISTILIVISFRAFVIQSNIQTNKQQKQRFY</sequence>
<keyword evidence="1" id="KW-1133">Transmembrane helix</keyword>
<evidence type="ECO:0000313" key="2">
    <source>
        <dbReference type="EMBL" id="QFU19766.1"/>
    </source>
</evidence>
<accession>A0A5P9K504</accession>
<feature type="transmembrane region" description="Helical" evidence="1">
    <location>
        <begin position="179"/>
        <end position="203"/>
    </location>
</feature>
<evidence type="ECO:0000256" key="1">
    <source>
        <dbReference type="SAM" id="Phobius"/>
    </source>
</evidence>
<dbReference type="EMBL" id="MN161567">
    <property type="protein sequence ID" value="QFU19766.1"/>
    <property type="molecule type" value="Genomic_RNA"/>
</dbReference>
<gene>
    <name evidence="2" type="primary">ORF3</name>
</gene>